<dbReference type="InterPro" id="IPR019683">
    <property type="entry name" value="SirA"/>
</dbReference>
<sequence>MYDYSIYWIKQEVANHYFHKSDILYRFFEEYRYNKNRIDLRRQFLYITKSIEKDIFISILKYNLKDDVHINQNDSIIELYNNRYFISLHIEQKQLKFRSRSLQDAEEILFPILRLIHPLFFVVGHTNQKYGWISPIRFPRNIERNQVLYSCR</sequence>
<evidence type="ECO:0008006" key="3">
    <source>
        <dbReference type="Google" id="ProtNLM"/>
    </source>
</evidence>
<protein>
    <recommendedName>
        <fullName evidence="3">Sporulation inhibitor of replication protein SirA</fullName>
    </recommendedName>
</protein>
<dbReference type="Pfam" id="PF10747">
    <property type="entry name" value="SirA"/>
    <property type="match status" value="1"/>
</dbReference>
<proteinExistence type="predicted"/>
<keyword evidence="2" id="KW-1185">Reference proteome</keyword>
<dbReference type="InterPro" id="IPR038449">
    <property type="entry name" value="SirA_sf"/>
</dbReference>
<dbReference type="EMBL" id="LGTK01000049">
    <property type="protein sequence ID" value="KPH73312.1"/>
    <property type="molecule type" value="Genomic_DNA"/>
</dbReference>
<evidence type="ECO:0000313" key="2">
    <source>
        <dbReference type="Proteomes" id="UP000037854"/>
    </source>
</evidence>
<comment type="caution">
    <text evidence="1">The sequence shown here is derived from an EMBL/GenBank/DDBJ whole genome shotgun (WGS) entry which is preliminary data.</text>
</comment>
<organism evidence="1 2">
    <name type="scientific">Oceanobacillus caeni</name>
    <dbReference type="NCBI Taxonomy" id="405946"/>
    <lineage>
        <taxon>Bacteria</taxon>
        <taxon>Bacillati</taxon>
        <taxon>Bacillota</taxon>
        <taxon>Bacilli</taxon>
        <taxon>Bacillales</taxon>
        <taxon>Bacillaceae</taxon>
        <taxon>Oceanobacillus</taxon>
    </lineage>
</organism>
<dbReference type="Proteomes" id="UP000037854">
    <property type="component" value="Unassembled WGS sequence"/>
</dbReference>
<accession>A0ABR5MHA4</accession>
<evidence type="ECO:0000313" key="1">
    <source>
        <dbReference type="EMBL" id="KPH73312.1"/>
    </source>
</evidence>
<dbReference type="Gene3D" id="3.30.310.250">
    <property type="entry name" value="Sporulation inhibitor of replication protein SirA"/>
    <property type="match status" value="1"/>
</dbReference>
<dbReference type="RefSeq" id="WP_047186124.1">
    <property type="nucleotide sequence ID" value="NZ_JAHHXM010000042.1"/>
</dbReference>
<name>A0ABR5MHA4_9BACI</name>
<reference evidence="1 2" key="1">
    <citation type="submission" date="2015-07" db="EMBL/GenBank/DDBJ databases">
        <title>High-quality draft genome sequence of Oceanobacillus caeni HM6, a bacillus isolated from a human feces.</title>
        <authorList>
            <person name="Kumar J."/>
            <person name="Verma M.K."/>
            <person name="Pandey R."/>
            <person name="Bhambi M."/>
            <person name="Chauhan N."/>
        </authorList>
    </citation>
    <scope>NUCLEOTIDE SEQUENCE [LARGE SCALE GENOMIC DNA]</scope>
    <source>
        <strain evidence="1 2">HM6</strain>
    </source>
</reference>
<gene>
    <name evidence="1" type="ORF">AFL42_12710</name>
</gene>